<dbReference type="SUPFAM" id="SSF82171">
    <property type="entry name" value="DPP6 N-terminal domain-like"/>
    <property type="match status" value="1"/>
</dbReference>
<keyword evidence="1" id="KW-0378">Hydrolase</keyword>
<comment type="caution">
    <text evidence="4">The sequence shown here is derived from an EMBL/GenBank/DDBJ whole genome shotgun (WGS) entry which is preliminary data.</text>
</comment>
<evidence type="ECO:0000259" key="3">
    <source>
        <dbReference type="Pfam" id="PF00326"/>
    </source>
</evidence>
<dbReference type="Proteomes" id="UP000484875">
    <property type="component" value="Unassembled WGS sequence"/>
</dbReference>
<proteinExistence type="predicted"/>
<dbReference type="InterPro" id="IPR001375">
    <property type="entry name" value="Peptidase_S9_cat"/>
</dbReference>
<dbReference type="GO" id="GO:0004252">
    <property type="term" value="F:serine-type endopeptidase activity"/>
    <property type="evidence" value="ECO:0007669"/>
    <property type="project" value="TreeGrafter"/>
</dbReference>
<dbReference type="PANTHER" id="PTHR42776:SF27">
    <property type="entry name" value="DIPEPTIDYL PEPTIDASE FAMILY MEMBER 6"/>
    <property type="match status" value="1"/>
</dbReference>
<organism evidence="4 5">
    <name type="scientific">Duganella vulcania</name>
    <dbReference type="NCBI Taxonomy" id="2692166"/>
    <lineage>
        <taxon>Bacteria</taxon>
        <taxon>Pseudomonadati</taxon>
        <taxon>Pseudomonadota</taxon>
        <taxon>Betaproteobacteria</taxon>
        <taxon>Burkholderiales</taxon>
        <taxon>Oxalobacteraceae</taxon>
        <taxon>Telluria group</taxon>
        <taxon>Duganella</taxon>
    </lineage>
</organism>
<keyword evidence="2" id="KW-0732">Signal</keyword>
<dbReference type="PANTHER" id="PTHR42776">
    <property type="entry name" value="SERINE PEPTIDASE S9 FAMILY MEMBER"/>
    <property type="match status" value="1"/>
</dbReference>
<dbReference type="EMBL" id="WWCV01000020">
    <property type="protein sequence ID" value="MYN17746.1"/>
    <property type="molecule type" value="Genomic_DNA"/>
</dbReference>
<evidence type="ECO:0000256" key="2">
    <source>
        <dbReference type="SAM" id="SignalP"/>
    </source>
</evidence>
<feature type="signal peptide" evidence="2">
    <location>
        <begin position="1"/>
        <end position="24"/>
    </location>
</feature>
<dbReference type="Gene3D" id="3.40.50.1820">
    <property type="entry name" value="alpha/beta hydrolase"/>
    <property type="match status" value="1"/>
</dbReference>
<accession>A0A845HMI5</accession>
<protein>
    <submittedName>
        <fullName evidence="4">Prolyl oligopeptidase family serine peptidase</fullName>
    </submittedName>
</protein>
<dbReference type="AlphaFoldDB" id="A0A845HMI5"/>
<gene>
    <name evidence="4" type="ORF">GTP81_13370</name>
</gene>
<name>A0A845HMI5_9BURK</name>
<reference evidence="4 5" key="1">
    <citation type="submission" date="2019-12" db="EMBL/GenBank/DDBJ databases">
        <title>Novel species isolated from a subtropical stream in China.</title>
        <authorList>
            <person name="Lu H."/>
        </authorList>
    </citation>
    <scope>NUCLEOTIDE SEQUENCE [LARGE SCALE GENOMIC DNA]</scope>
    <source>
        <strain evidence="4 5">FT107W</strain>
    </source>
</reference>
<sequence length="665" mass="73457">MFPSPFSRCIPLLLATLLPCAAHAAAPAAAAFFQTPQTSHVELSPRGGHVAKVTMLPGGLSALVVHDTADLGKFKVIIKTSVNEVITSVHWVNEQRIGFTVKNLRIEFEGNQEELAADVDGGNLVHLITGNWEHQQEVTGSSIKVHKLTADYAYFGATHDGSDDILVERYYWNGIDLRPDHSRLYRLNTRTSQLRGTFEGTQPEAVTDWLTDAHDVPRVATSVLKGRCISSYRQANDTRWTELVNGNCLQDERFTPLFLDGEDVLYVRANHQGYSALFRYDLKTRKRAAEPFISVPGYDFNGTPEIDGPSGKLLGIHMQTDAGTTYWLHPTLKADQARIDAALPATTNTLHCAQDCLTAPVLLVVASSDRQPDQHILYTRASGKLAGLGGAHPDIDPEQMGQRDLHRYKARDGRAIPAYVTLPPGQAGGPRPAVVLVHGGPYVRGGYWDWDAEAQFLASRGYVVIQPDYRGSTGYGNQHFKAGWKQWGAAMQDDLADAARWAVKQGWADPKRIGLMGASYGGYATLMGLIKDPELFRCGVEWAGVTDIGLMFSAPQSDASEESLNYGMRTLVGDPQADAALFRANSPLLRAAELKQPLLMAHGFEDRRVPQEHADRFLSAVKAHNANVRYITYNNEGHGWRHEENRIDFWKQAEAFLDLHLAQAK</sequence>
<dbReference type="SUPFAM" id="SSF53474">
    <property type="entry name" value="alpha/beta-Hydrolases"/>
    <property type="match status" value="1"/>
</dbReference>
<evidence type="ECO:0000313" key="4">
    <source>
        <dbReference type="EMBL" id="MYN17746.1"/>
    </source>
</evidence>
<evidence type="ECO:0000256" key="1">
    <source>
        <dbReference type="ARBA" id="ARBA00022801"/>
    </source>
</evidence>
<dbReference type="InterPro" id="IPR029058">
    <property type="entry name" value="AB_hydrolase_fold"/>
</dbReference>
<feature type="chain" id="PRO_5032390643" evidence="2">
    <location>
        <begin position="25"/>
        <end position="665"/>
    </location>
</feature>
<keyword evidence="5" id="KW-1185">Reference proteome</keyword>
<dbReference type="Pfam" id="PF00326">
    <property type="entry name" value="Peptidase_S9"/>
    <property type="match status" value="1"/>
</dbReference>
<evidence type="ECO:0000313" key="5">
    <source>
        <dbReference type="Proteomes" id="UP000484875"/>
    </source>
</evidence>
<dbReference type="GO" id="GO:0006508">
    <property type="term" value="P:proteolysis"/>
    <property type="evidence" value="ECO:0007669"/>
    <property type="project" value="InterPro"/>
</dbReference>
<dbReference type="RefSeq" id="WP_161090343.1">
    <property type="nucleotide sequence ID" value="NZ_WWCV01000020.1"/>
</dbReference>
<feature type="domain" description="Peptidase S9 prolyl oligopeptidase catalytic" evidence="3">
    <location>
        <begin position="449"/>
        <end position="662"/>
    </location>
</feature>